<dbReference type="Proteomes" id="UP000593567">
    <property type="component" value="Unassembled WGS sequence"/>
</dbReference>
<reference evidence="2" key="1">
    <citation type="submission" date="2020-06" db="EMBL/GenBank/DDBJ databases">
        <title>Draft genome of Bugula neritina, a colonial animal packing powerful symbionts and potential medicines.</title>
        <authorList>
            <person name="Rayko M."/>
        </authorList>
    </citation>
    <scope>NUCLEOTIDE SEQUENCE [LARGE SCALE GENOMIC DNA]</scope>
    <source>
        <strain evidence="2">Kwan_BN1</strain>
    </source>
</reference>
<protein>
    <submittedName>
        <fullName evidence="2">Uncharacterized protein</fullName>
    </submittedName>
</protein>
<comment type="caution">
    <text evidence="2">The sequence shown here is derived from an EMBL/GenBank/DDBJ whole genome shotgun (WGS) entry which is preliminary data.</text>
</comment>
<feature type="transmembrane region" description="Helical" evidence="1">
    <location>
        <begin position="6"/>
        <end position="27"/>
    </location>
</feature>
<keyword evidence="3" id="KW-1185">Reference proteome</keyword>
<evidence type="ECO:0000313" key="2">
    <source>
        <dbReference type="EMBL" id="KAF6034341.1"/>
    </source>
</evidence>
<dbReference type="AlphaFoldDB" id="A0A7J7K918"/>
<keyword evidence="1" id="KW-0812">Transmembrane</keyword>
<keyword evidence="1" id="KW-0472">Membrane</keyword>
<keyword evidence="1" id="KW-1133">Transmembrane helix</keyword>
<sequence length="116" mass="13050">MNCDLFTLLSIKLTCTLVWLHSLLIAAHGSKKTYSTYLWRRTVSVWQLKQWVGASQTRWQPGSGTTNSQLNGKVGISGRQAVRGSHKNKDVAIQFKELSTPCLEEISSHVERKYSA</sequence>
<accession>A0A7J7K918</accession>
<name>A0A7J7K918_BUGNE</name>
<evidence type="ECO:0000256" key="1">
    <source>
        <dbReference type="SAM" id="Phobius"/>
    </source>
</evidence>
<organism evidence="2 3">
    <name type="scientific">Bugula neritina</name>
    <name type="common">Brown bryozoan</name>
    <name type="synonym">Sertularia neritina</name>
    <dbReference type="NCBI Taxonomy" id="10212"/>
    <lineage>
        <taxon>Eukaryota</taxon>
        <taxon>Metazoa</taxon>
        <taxon>Spiralia</taxon>
        <taxon>Lophotrochozoa</taxon>
        <taxon>Bryozoa</taxon>
        <taxon>Gymnolaemata</taxon>
        <taxon>Cheilostomatida</taxon>
        <taxon>Flustrina</taxon>
        <taxon>Buguloidea</taxon>
        <taxon>Bugulidae</taxon>
        <taxon>Bugula</taxon>
    </lineage>
</organism>
<gene>
    <name evidence="2" type="ORF">EB796_007356</name>
</gene>
<dbReference type="EMBL" id="VXIV02001100">
    <property type="protein sequence ID" value="KAF6034341.1"/>
    <property type="molecule type" value="Genomic_DNA"/>
</dbReference>
<evidence type="ECO:0000313" key="3">
    <source>
        <dbReference type="Proteomes" id="UP000593567"/>
    </source>
</evidence>
<proteinExistence type="predicted"/>